<protein>
    <submittedName>
        <fullName evidence="3">DUF4832 domain-containing protein</fullName>
    </submittedName>
</protein>
<name>A0A938ZCR4_9FIRM</name>
<dbReference type="InterPro" id="IPR032379">
    <property type="entry name" value="DUF4874"/>
</dbReference>
<dbReference type="Proteomes" id="UP000737612">
    <property type="component" value="Unassembled WGS sequence"/>
</dbReference>
<dbReference type="InterPro" id="IPR032267">
    <property type="entry name" value="DUF4832"/>
</dbReference>
<evidence type="ECO:0000259" key="1">
    <source>
        <dbReference type="Pfam" id="PF16116"/>
    </source>
</evidence>
<evidence type="ECO:0000313" key="4">
    <source>
        <dbReference type="Proteomes" id="UP000737612"/>
    </source>
</evidence>
<dbReference type="Pfam" id="PF16116">
    <property type="entry name" value="DUF4832"/>
    <property type="match status" value="1"/>
</dbReference>
<dbReference type="AlphaFoldDB" id="A0A938ZCR4"/>
<evidence type="ECO:0000313" key="3">
    <source>
        <dbReference type="EMBL" id="MBN2954114.1"/>
    </source>
</evidence>
<feature type="domain" description="DUF4832" evidence="1">
    <location>
        <begin position="234"/>
        <end position="438"/>
    </location>
</feature>
<evidence type="ECO:0000259" key="2">
    <source>
        <dbReference type="Pfam" id="PF16173"/>
    </source>
</evidence>
<accession>A0A938ZCR4</accession>
<dbReference type="Pfam" id="PF16173">
    <property type="entry name" value="DUF4874"/>
    <property type="match status" value="1"/>
</dbReference>
<feature type="domain" description="DUF4874" evidence="2">
    <location>
        <begin position="49"/>
        <end position="209"/>
    </location>
</feature>
<proteinExistence type="predicted"/>
<gene>
    <name evidence="3" type="ORF">JTJ23_11120</name>
</gene>
<comment type="caution">
    <text evidence="3">The sequence shown here is derived from an EMBL/GenBank/DDBJ whole genome shotgun (WGS) entry which is preliminary data.</text>
</comment>
<sequence>MKKRAFSRILFSLLLLLFLILFAFLCICAFYHVSYTPEACTESADELSNPYIGFYSMYGYVLGNDTLSNLPDPDSNPEETPGLVMLELNLRRFADQDLSDPALAQLDTILSSWQKHGNSMILRFLYDWDGKAKDSEPQSLDQILRHMDQTAAIVNRYTDSVFLIQGIFVGNCGEMNGSDHLSDEDCSILMQHLADVIDPSIFLSVRTPVQRRKILNSTELPSAETAFDGSLSSRLGLFNDGMLGTANDTGTYGDTPASADAYRSAWMREDELDFQDRLCNFVPNGGEVILDNPFNDFDHALSDLSRMHISYLNSEHDPAVLDKWKNSVYHNETSVFDGISGYDYIARHMGYRYVVRNTTLHQSRLNIELENVGFSVGYRRLDVKITLVSDDGRIFSFPLSGDSRFWLPKNTSELSVSLPFRELEKGSYTVYFRMTDPSLWREIQPANTFSHDSYGFRLGTLKLEKLL</sequence>
<dbReference type="EMBL" id="JAFHBD010000057">
    <property type="protein sequence ID" value="MBN2954114.1"/>
    <property type="molecule type" value="Genomic_DNA"/>
</dbReference>
<reference evidence="3" key="1">
    <citation type="submission" date="2021-02" db="EMBL/GenBank/DDBJ databases">
        <title>Metagenome-assembled genomes from human diarrheal sample B26.</title>
        <authorList>
            <person name="Ateba T.P."/>
            <person name="Alayande K.A."/>
            <person name="Mwanza M."/>
        </authorList>
    </citation>
    <scope>NUCLEOTIDE SEQUENCE</scope>
    <source>
        <strain evidence="3">06WH</strain>
    </source>
</reference>
<organism evidence="3 4">
    <name type="scientific">Fusicatenibacter saccharivorans</name>
    <dbReference type="NCBI Taxonomy" id="1150298"/>
    <lineage>
        <taxon>Bacteria</taxon>
        <taxon>Bacillati</taxon>
        <taxon>Bacillota</taxon>
        <taxon>Clostridia</taxon>
        <taxon>Lachnospirales</taxon>
        <taxon>Lachnospiraceae</taxon>
        <taxon>Fusicatenibacter</taxon>
    </lineage>
</organism>